<gene>
    <name evidence="1" type="ORF">AA14337_2725</name>
</gene>
<dbReference type="EMBL" id="BAPF01000038">
    <property type="protein sequence ID" value="GBQ83961.1"/>
    <property type="molecule type" value="Genomic_DNA"/>
</dbReference>
<dbReference type="Proteomes" id="UP001065047">
    <property type="component" value="Unassembled WGS sequence"/>
</dbReference>
<sequence>MAIFCTMLFSGMEPLPCGFAGWTDAGSLSRLVWGRHGWGHTEWDGGATEREDRR</sequence>
<reference evidence="1" key="1">
    <citation type="submission" date="2013-04" db="EMBL/GenBank/DDBJ databases">
        <title>The genome sequencing project of 58 acetic acid bacteria.</title>
        <authorList>
            <person name="Okamoto-Kainuma A."/>
            <person name="Ishikawa M."/>
            <person name="Umino S."/>
            <person name="Koizumi Y."/>
            <person name="Shiwa Y."/>
            <person name="Yoshikawa H."/>
            <person name="Matsutani M."/>
            <person name="Matsushita K."/>
        </authorList>
    </citation>
    <scope>NUCLEOTIDE SEQUENCE</scope>
    <source>
        <strain evidence="1">DSM 14337</strain>
    </source>
</reference>
<evidence type="ECO:0000313" key="2">
    <source>
        <dbReference type="Proteomes" id="UP001065047"/>
    </source>
</evidence>
<name>A0ABQ0PXC4_9PROT</name>
<accession>A0ABQ0PXC4</accession>
<evidence type="ECO:0000313" key="1">
    <source>
        <dbReference type="EMBL" id="GBQ83961.1"/>
    </source>
</evidence>
<protein>
    <recommendedName>
        <fullName evidence="3">Transposase</fullName>
    </recommendedName>
</protein>
<organism evidence="1 2">
    <name type="scientific">Acetobacter malorum DSM 14337</name>
    <dbReference type="NCBI Taxonomy" id="1307910"/>
    <lineage>
        <taxon>Bacteria</taxon>
        <taxon>Pseudomonadati</taxon>
        <taxon>Pseudomonadota</taxon>
        <taxon>Alphaproteobacteria</taxon>
        <taxon>Acetobacterales</taxon>
        <taxon>Acetobacteraceae</taxon>
        <taxon>Acetobacter</taxon>
    </lineage>
</organism>
<proteinExistence type="predicted"/>
<evidence type="ECO:0008006" key="3">
    <source>
        <dbReference type="Google" id="ProtNLM"/>
    </source>
</evidence>
<keyword evidence="2" id="KW-1185">Reference proteome</keyword>
<comment type="caution">
    <text evidence="1">The sequence shown here is derived from an EMBL/GenBank/DDBJ whole genome shotgun (WGS) entry which is preliminary data.</text>
</comment>